<keyword evidence="2" id="KW-0732">Signal</keyword>
<dbReference type="STRING" id="1707952.A6A03_03235"/>
<organism evidence="4 5">
    <name type="scientific">Chloroflexus islandicus</name>
    <dbReference type="NCBI Taxonomy" id="1707952"/>
    <lineage>
        <taxon>Bacteria</taxon>
        <taxon>Bacillati</taxon>
        <taxon>Chloroflexota</taxon>
        <taxon>Chloroflexia</taxon>
        <taxon>Chloroflexales</taxon>
        <taxon>Chloroflexineae</taxon>
        <taxon>Chloroflexaceae</taxon>
        <taxon>Chloroflexus</taxon>
    </lineage>
</organism>
<evidence type="ECO:0000313" key="4">
    <source>
        <dbReference type="EMBL" id="OAN44173.1"/>
    </source>
</evidence>
<dbReference type="EMBL" id="LWQS01000071">
    <property type="protein sequence ID" value="OAN44173.1"/>
    <property type="molecule type" value="Genomic_DNA"/>
</dbReference>
<dbReference type="InterPro" id="IPR050902">
    <property type="entry name" value="ABC_Transporter_SBP"/>
</dbReference>
<evidence type="ECO:0000313" key="5">
    <source>
        <dbReference type="Proteomes" id="UP000078287"/>
    </source>
</evidence>
<proteinExistence type="inferred from homology"/>
<evidence type="ECO:0000259" key="3">
    <source>
        <dbReference type="PROSITE" id="PS50983"/>
    </source>
</evidence>
<dbReference type="PROSITE" id="PS50983">
    <property type="entry name" value="FE_B12_PBP"/>
    <property type="match status" value="1"/>
</dbReference>
<keyword evidence="5" id="KW-1185">Reference proteome</keyword>
<dbReference type="AlphaFoldDB" id="A0A178M6K5"/>
<dbReference type="PANTHER" id="PTHR30535">
    <property type="entry name" value="VITAMIN B12-BINDING PROTEIN"/>
    <property type="match status" value="1"/>
</dbReference>
<dbReference type="PANTHER" id="PTHR30535:SF35">
    <property type="entry name" value="PERIPLASMIC BINDING PROTEIN"/>
    <property type="match status" value="1"/>
</dbReference>
<dbReference type="InterPro" id="IPR054828">
    <property type="entry name" value="Vit_B12_bind_prot"/>
</dbReference>
<dbReference type="Proteomes" id="UP000078287">
    <property type="component" value="Unassembled WGS sequence"/>
</dbReference>
<dbReference type="NCBIfam" id="NF038402">
    <property type="entry name" value="TroA_like"/>
    <property type="match status" value="1"/>
</dbReference>
<name>A0A178M6K5_9CHLR</name>
<dbReference type="SUPFAM" id="SSF53807">
    <property type="entry name" value="Helical backbone' metal receptor"/>
    <property type="match status" value="1"/>
</dbReference>
<evidence type="ECO:0000256" key="1">
    <source>
        <dbReference type="ARBA" id="ARBA00008814"/>
    </source>
</evidence>
<dbReference type="Pfam" id="PF01497">
    <property type="entry name" value="Peripla_BP_2"/>
    <property type="match status" value="1"/>
</dbReference>
<dbReference type="InterPro" id="IPR002491">
    <property type="entry name" value="ABC_transptr_periplasmic_BD"/>
</dbReference>
<comment type="similarity">
    <text evidence="1">Belongs to the bacterial solute-binding protein 8 family.</text>
</comment>
<evidence type="ECO:0000256" key="2">
    <source>
        <dbReference type="ARBA" id="ARBA00022729"/>
    </source>
</evidence>
<reference evidence="4 5" key="1">
    <citation type="submission" date="2016-04" db="EMBL/GenBank/DDBJ databases">
        <title>Chloroflexus islandicus sp. nov., a thermophilic filamentous anoxygenic phototrophic bacterium from geyser Strokkur (Iceland).</title>
        <authorList>
            <person name="Gaisin V.A."/>
            <person name="Kalashnikov A.M."/>
            <person name="Sukhacheva M.V."/>
            <person name="Grouzdev D.S."/>
            <person name="Ivanov T.M."/>
            <person name="Kuznetsov B."/>
            <person name="Gorlenko V.M."/>
        </authorList>
    </citation>
    <scope>NUCLEOTIDE SEQUENCE [LARGE SCALE GENOMIC DNA]</scope>
    <source>
        <strain evidence="5">isl-2</strain>
    </source>
</reference>
<feature type="domain" description="Fe/B12 periplasmic-binding" evidence="3">
    <location>
        <begin position="19"/>
        <end position="260"/>
    </location>
</feature>
<comment type="caution">
    <text evidence="4">The sequence shown here is derived from an EMBL/GenBank/DDBJ whole genome shotgun (WGS) entry which is preliminary data.</text>
</comment>
<gene>
    <name evidence="4" type="ORF">A6A03_03235</name>
</gene>
<protein>
    <submittedName>
        <fullName evidence="4">ABC transporter substrate-binding protein</fullName>
    </submittedName>
</protein>
<dbReference type="RefSeq" id="WP_066789708.1">
    <property type="nucleotide sequence ID" value="NZ_LWQS01000071.1"/>
</dbReference>
<dbReference type="Gene3D" id="3.40.50.1980">
    <property type="entry name" value="Nitrogenase molybdenum iron protein domain"/>
    <property type="match status" value="2"/>
</dbReference>
<sequence>MQVRDALGRTIELAAPPQRIVSLVPSMTEWLFSVGAGERVVGITDYCSEPAAAIAHLPRLRGTKNPDRTAILSLHPDLVIAEQEENRERDVLALAAAGVNVYVTAIRSVADTATQLAALAAVLDVAATAAPMIAEIQAAMAEPPAPARRVLALIWRDPWMAVGQDTYANDLLRLSGGINVAAALPGRYPRAPLAELLALDPDIILLPSEPYPFSERDLPAFAEVADRCQIAFCDGMALTWPGPRTAAAIASFRQLLGNAV</sequence>
<dbReference type="OrthoDB" id="9816357at2"/>
<accession>A0A178M6K5</accession>